<accession>L8HM05</accession>
<keyword evidence="8" id="KW-1185">Reference proteome</keyword>
<dbReference type="SMART" id="SM00028">
    <property type="entry name" value="TPR"/>
    <property type="match status" value="11"/>
</dbReference>
<dbReference type="Pfam" id="PF13424">
    <property type="entry name" value="TPR_12"/>
    <property type="match status" value="3"/>
</dbReference>
<dbReference type="Gene3D" id="1.25.40.10">
    <property type="entry name" value="Tetratricopeptide repeat domain"/>
    <property type="match status" value="3"/>
</dbReference>
<feature type="repeat" description="TPR" evidence="2">
    <location>
        <begin position="966"/>
        <end position="999"/>
    </location>
</feature>
<feature type="region of interest" description="Disordered" evidence="3">
    <location>
        <begin position="1"/>
        <end position="27"/>
    </location>
</feature>
<evidence type="ECO:0000256" key="1">
    <source>
        <dbReference type="ARBA" id="ARBA00022737"/>
    </source>
</evidence>
<dbReference type="KEGG" id="acan:ACA1_085170"/>
<evidence type="ECO:0000313" key="7">
    <source>
        <dbReference type="EMBL" id="ELR25688.1"/>
    </source>
</evidence>
<dbReference type="InterPro" id="IPR011990">
    <property type="entry name" value="TPR-like_helical_dom_sf"/>
</dbReference>
<feature type="domain" description="DUF4062" evidence="5">
    <location>
        <begin position="265"/>
        <end position="350"/>
    </location>
</feature>
<dbReference type="GeneID" id="14926757"/>
<dbReference type="InterPro" id="IPR027417">
    <property type="entry name" value="P-loop_NTPase"/>
</dbReference>
<dbReference type="InterPro" id="IPR025662">
    <property type="entry name" value="Sigma_54_int_dom_ATP-bd_1"/>
</dbReference>
<sequence length="1389" mass="156666">MQQPSFAGLSARKPMSAPTTPQMSQNKALSGLAVRKPIDHMMMTNCLVHTINPRRALSAAALSEPATATSTSNDTFGQFDLGQLLQQAQYQPQPQYEQKPAYSVEINQQAMGSQDLSRVTQLLAYLPAVLSDPMLALELNKIQELVNLGYLQWEQALKWAQELSERAGSVNGNAQQQQQQLPAVNINITNSTPASYSASPLHDLAYALPANANNTELQVESFVSSSYSVKVWGGYGGVYMEGSAPQATSSRPKLQLKQANSRNVRIFISSTFRDMEMEREELMKWAFPRLRKFCSDRGVFLTQVDLRWGITEDQSQAGDTINICLREVDLCRPYFVCMLGERYGWAQPDEACSDALLSKTFERAAQTFPWIANYKDRSITELEIRHALLNDSTDKAMERCLFYFRQLAQGQSTKGLDARDVKLQAKLGKLKDEIKSAGARVTQYKSPAEMALKMVEALEAAIDQDFPITDAPTPLQRERAAHDAFAASRARVYVGRGHYFDHIDKHLSTHPSKPLVICGESGSGKSALVCNWALGYVERYKTERLVITHYIGSTAQSTDLAGLLRRIMGEIKSFYGVPDEIPTDLRSLIEAFPDWLTEAAKRGGLLLVLDALNQLEDRGKGEVHDLAWLPREYPNGVQVVVSTLPGRCMNTIQQRGWHTLRVEPLNETERQALVLEYMALYGKSFTPAQLARIIKAEQCQNPLFLRTLLEEMRVFGVYEGLDAKISHYLTARTPPDLFNLVFSRLESDFETKNAGSSGKSLQGLVGDVLSLIWVSRRGLTESELLDILNIPHSLWSPLHLAMEESLVSRSGFLTFFHDYMRQAVEARYLRPQNRYNQYRMRIVSYFNRCEEVPYQLMSANDFGQLADCITDLEMFKLLSADEYKFDLYQYWQEATKHTSVEDRFVASLAEYEQAQPAPNELAAIFNTAGQFLQDIAAFDNAEMYFKRALEISETIYQHDPWHSDVASKLDALGYLYRLRGKYALAAPLYERAMKIREKTLGPENPEFASSVNSLAILYRHQGLYDKAEPLYIRALRVRQKIFGEIHADIAQSFNSLGCLNQDMGRFKEAEDYLLRAISMREDPLAMSLANLGGLYMDQSRYDEAHPHYARTLNIYESVYGPVHPSVAQTFNSMAGLAQEAGKYEEAEALYTKTLAIRERLLGDSHPELALTLNDFAVLYARQDKYDMAEPLYQRALSIRERVIGVHHPDYAQSLNNIGSLYQDMGQYTRALPLFEQALKICEAAFGPRHMDVASSLTNIAGCYQFLRRYNEAIPLYRRALEIYEDLLGPIHADVAVTTNDLAVLYFTTGNTDQAEKLYKKALHVYEKIFGPHHPDVGQALANLGEFYVSQHKRGDARQCLERAAAIYAQTFGEGHARTQAAQLALSRVA</sequence>
<proteinExistence type="predicted"/>
<dbReference type="PANTHER" id="PTHR19860">
    <property type="entry name" value="DDB1- AND CUL4-ASSOCIATED FACTOR 12-RELATED"/>
    <property type="match status" value="1"/>
</dbReference>
<feature type="repeat" description="TPR" evidence="2">
    <location>
        <begin position="1295"/>
        <end position="1328"/>
    </location>
</feature>
<dbReference type="Proteomes" id="UP000011083">
    <property type="component" value="Unassembled WGS sequence"/>
</dbReference>
<feature type="compositionally biased region" description="Polar residues" evidence="3">
    <location>
        <begin position="17"/>
        <end position="27"/>
    </location>
</feature>
<feature type="repeat" description="TPR" evidence="2">
    <location>
        <begin position="1050"/>
        <end position="1083"/>
    </location>
</feature>
<dbReference type="SUPFAM" id="SSF52540">
    <property type="entry name" value="P-loop containing nucleoside triphosphate hydrolases"/>
    <property type="match status" value="1"/>
</dbReference>
<dbReference type="Pfam" id="PF13374">
    <property type="entry name" value="TPR_10"/>
    <property type="match status" value="2"/>
</dbReference>
<feature type="domain" description="Nephrocystin-3 TPR-repeats region" evidence="6">
    <location>
        <begin position="846"/>
        <end position="1041"/>
    </location>
</feature>
<dbReference type="VEuPathDB" id="AmoebaDB:ACA1_085170"/>
<dbReference type="Pfam" id="PF13271">
    <property type="entry name" value="DUF4062"/>
    <property type="match status" value="1"/>
</dbReference>
<gene>
    <name evidence="7" type="ORF">ACA1_085170</name>
</gene>
<keyword evidence="1" id="KW-0677">Repeat</keyword>
<dbReference type="EMBL" id="KB007794">
    <property type="protein sequence ID" value="ELR25688.1"/>
    <property type="molecule type" value="Genomic_DNA"/>
</dbReference>
<feature type="repeat" description="TPR" evidence="2">
    <location>
        <begin position="1085"/>
        <end position="1118"/>
    </location>
</feature>
<evidence type="ECO:0000259" key="5">
    <source>
        <dbReference type="Pfam" id="PF13271"/>
    </source>
</evidence>
<feature type="repeat" description="TPR" evidence="2">
    <location>
        <begin position="1253"/>
        <end position="1286"/>
    </location>
</feature>
<dbReference type="Pfam" id="PF24885">
    <property type="entry name" value="TPR_NPHP3"/>
    <property type="match status" value="1"/>
</dbReference>
<keyword evidence="2" id="KW-0802">TPR repeat</keyword>
<dbReference type="Gene3D" id="3.40.50.300">
    <property type="entry name" value="P-loop containing nucleotide triphosphate hydrolases"/>
    <property type="match status" value="1"/>
</dbReference>
<evidence type="ECO:0000256" key="2">
    <source>
        <dbReference type="PROSITE-ProRule" id="PRU00339"/>
    </source>
</evidence>
<feature type="domain" description="NACHT" evidence="4">
    <location>
        <begin position="514"/>
        <end position="679"/>
    </location>
</feature>
<evidence type="ECO:0000313" key="8">
    <source>
        <dbReference type="Proteomes" id="UP000011083"/>
    </source>
</evidence>
<dbReference type="InterPro" id="IPR051191">
    <property type="entry name" value="DCAF12"/>
</dbReference>
<dbReference type="SUPFAM" id="SSF48452">
    <property type="entry name" value="TPR-like"/>
    <property type="match status" value="2"/>
</dbReference>
<dbReference type="InterPro" id="IPR007111">
    <property type="entry name" value="NACHT_NTPase"/>
</dbReference>
<protein>
    <submittedName>
        <fullName evidence="7">Tetratricopeptide repeat domain containing protein</fullName>
    </submittedName>
</protein>
<name>L8HM05_ACACF</name>
<dbReference type="InterPro" id="IPR056885">
    <property type="entry name" value="TPR_NPHP3"/>
</dbReference>
<dbReference type="PROSITE" id="PS00675">
    <property type="entry name" value="SIGMA54_INTERACT_1"/>
    <property type="match status" value="1"/>
</dbReference>
<dbReference type="PROSITE" id="PS50005">
    <property type="entry name" value="TPR"/>
    <property type="match status" value="7"/>
</dbReference>
<dbReference type="RefSeq" id="XP_004358252.1">
    <property type="nucleotide sequence ID" value="XM_004358195.1"/>
</dbReference>
<evidence type="ECO:0000256" key="3">
    <source>
        <dbReference type="SAM" id="MobiDB-lite"/>
    </source>
</evidence>
<dbReference type="PANTHER" id="PTHR19860:SF17">
    <property type="entry name" value="FBA DOMAIN-CONTAINING PROTEIN"/>
    <property type="match status" value="1"/>
</dbReference>
<feature type="repeat" description="TPR" evidence="2">
    <location>
        <begin position="1169"/>
        <end position="1202"/>
    </location>
</feature>
<dbReference type="PRINTS" id="PR00381">
    <property type="entry name" value="KINESINLIGHT"/>
</dbReference>
<reference evidence="7 8" key="1">
    <citation type="journal article" date="2013" name="Genome Biol.">
        <title>Genome of Acanthamoeba castellanii highlights extensive lateral gene transfer and early evolution of tyrosine kinase signaling.</title>
        <authorList>
            <person name="Clarke M."/>
            <person name="Lohan A.J."/>
            <person name="Liu B."/>
            <person name="Lagkouvardos I."/>
            <person name="Roy S."/>
            <person name="Zafar N."/>
            <person name="Bertelli C."/>
            <person name="Schilde C."/>
            <person name="Kianianmomeni A."/>
            <person name="Burglin T.R."/>
            <person name="Frech C."/>
            <person name="Turcotte B."/>
            <person name="Kopec K.O."/>
            <person name="Synnott J.M."/>
            <person name="Choo C."/>
            <person name="Paponov I."/>
            <person name="Finkler A."/>
            <person name="Soon Heng Tan C."/>
            <person name="Hutchins A.P."/>
            <person name="Weinmeier T."/>
            <person name="Rattei T."/>
            <person name="Chu J.S."/>
            <person name="Gimenez G."/>
            <person name="Irimia M."/>
            <person name="Rigden D.J."/>
            <person name="Fitzpatrick D.A."/>
            <person name="Lorenzo-Morales J."/>
            <person name="Bateman A."/>
            <person name="Chiu C.H."/>
            <person name="Tang P."/>
            <person name="Hegemann P."/>
            <person name="Fromm H."/>
            <person name="Raoult D."/>
            <person name="Greub G."/>
            <person name="Miranda-Saavedra D."/>
            <person name="Chen N."/>
            <person name="Nash P."/>
            <person name="Ginger M.L."/>
            <person name="Horn M."/>
            <person name="Schaap P."/>
            <person name="Caler L."/>
            <person name="Loftus B."/>
        </authorList>
    </citation>
    <scope>NUCLEOTIDE SEQUENCE [LARGE SCALE GENOMIC DNA]</scope>
    <source>
        <strain evidence="7 8">Neff</strain>
    </source>
</reference>
<dbReference type="OrthoDB" id="17009at2759"/>
<dbReference type="GO" id="GO:0080008">
    <property type="term" value="C:Cul4-RING E3 ubiquitin ligase complex"/>
    <property type="evidence" value="ECO:0007669"/>
    <property type="project" value="TreeGrafter"/>
</dbReference>
<dbReference type="InterPro" id="IPR025139">
    <property type="entry name" value="DUF4062"/>
</dbReference>
<evidence type="ECO:0000259" key="4">
    <source>
        <dbReference type="Pfam" id="PF05729"/>
    </source>
</evidence>
<organism evidence="7 8">
    <name type="scientific">Acanthamoeba castellanii (strain ATCC 30010 / Neff)</name>
    <dbReference type="NCBI Taxonomy" id="1257118"/>
    <lineage>
        <taxon>Eukaryota</taxon>
        <taxon>Amoebozoa</taxon>
        <taxon>Discosea</taxon>
        <taxon>Longamoebia</taxon>
        <taxon>Centramoebida</taxon>
        <taxon>Acanthamoebidae</taxon>
        <taxon>Acanthamoeba</taxon>
    </lineage>
</organism>
<dbReference type="OMA" id="DMGNHEK"/>
<dbReference type="Pfam" id="PF05729">
    <property type="entry name" value="NACHT"/>
    <property type="match status" value="1"/>
</dbReference>
<dbReference type="InterPro" id="IPR019734">
    <property type="entry name" value="TPR_rpt"/>
</dbReference>
<dbReference type="STRING" id="1257118.L8HM05"/>
<dbReference type="PROSITE" id="PS50293">
    <property type="entry name" value="TPR_REGION"/>
    <property type="match status" value="1"/>
</dbReference>
<evidence type="ECO:0000259" key="6">
    <source>
        <dbReference type="Pfam" id="PF24885"/>
    </source>
</evidence>
<feature type="repeat" description="TPR" evidence="2">
    <location>
        <begin position="1211"/>
        <end position="1244"/>
    </location>
</feature>